<sequence length="100" mass="10957">MHDFDLPSYDNPLFVHGVDPPNRPLDDLPIFIEHSRILNPSSLISNCDAEKGSCSDVSGVQARPRAGLEFGRKSVSYKHDGPVAKLDLHEPDPIPGKVDV</sequence>
<keyword evidence="2" id="KW-1185">Reference proteome</keyword>
<proteinExistence type="predicted"/>
<reference evidence="1" key="1">
    <citation type="submission" date="2020-09" db="EMBL/GenBank/DDBJ databases">
        <title>Genome-Enabled Discovery of Anthraquinone Biosynthesis in Senna tora.</title>
        <authorList>
            <person name="Kang S.-H."/>
            <person name="Pandey R.P."/>
            <person name="Lee C.-M."/>
            <person name="Sim J.-S."/>
            <person name="Jeong J.-T."/>
            <person name="Choi B.-S."/>
            <person name="Jung M."/>
            <person name="Ginzburg D."/>
            <person name="Zhao K."/>
            <person name="Won S.Y."/>
            <person name="Oh T.-J."/>
            <person name="Yu Y."/>
            <person name="Kim N.-H."/>
            <person name="Lee O.R."/>
            <person name="Lee T.-H."/>
            <person name="Bashyal P."/>
            <person name="Kim T.-S."/>
            <person name="Lee W.-H."/>
            <person name="Kawkins C."/>
            <person name="Kim C.-K."/>
            <person name="Kim J.S."/>
            <person name="Ahn B.O."/>
            <person name="Rhee S.Y."/>
            <person name="Sohng J.K."/>
        </authorList>
    </citation>
    <scope>NUCLEOTIDE SEQUENCE</scope>
    <source>
        <tissue evidence="1">Leaf</tissue>
    </source>
</reference>
<evidence type="ECO:0000313" key="1">
    <source>
        <dbReference type="EMBL" id="KAF7843987.1"/>
    </source>
</evidence>
<dbReference type="Proteomes" id="UP000634136">
    <property type="component" value="Unassembled WGS sequence"/>
</dbReference>
<accession>A0A834XF64</accession>
<dbReference type="AlphaFoldDB" id="A0A834XF64"/>
<protein>
    <submittedName>
        <fullName evidence="1">Uncharacterized protein</fullName>
    </submittedName>
</protein>
<name>A0A834XF64_9FABA</name>
<comment type="caution">
    <text evidence="1">The sequence shown here is derived from an EMBL/GenBank/DDBJ whole genome shotgun (WGS) entry which is preliminary data.</text>
</comment>
<dbReference type="EMBL" id="JAAIUW010000001">
    <property type="protein sequence ID" value="KAF7843987.1"/>
    <property type="molecule type" value="Genomic_DNA"/>
</dbReference>
<organism evidence="1 2">
    <name type="scientific">Senna tora</name>
    <dbReference type="NCBI Taxonomy" id="362788"/>
    <lineage>
        <taxon>Eukaryota</taxon>
        <taxon>Viridiplantae</taxon>
        <taxon>Streptophyta</taxon>
        <taxon>Embryophyta</taxon>
        <taxon>Tracheophyta</taxon>
        <taxon>Spermatophyta</taxon>
        <taxon>Magnoliopsida</taxon>
        <taxon>eudicotyledons</taxon>
        <taxon>Gunneridae</taxon>
        <taxon>Pentapetalae</taxon>
        <taxon>rosids</taxon>
        <taxon>fabids</taxon>
        <taxon>Fabales</taxon>
        <taxon>Fabaceae</taxon>
        <taxon>Caesalpinioideae</taxon>
        <taxon>Cassia clade</taxon>
        <taxon>Senna</taxon>
    </lineage>
</organism>
<gene>
    <name evidence="1" type="ORF">G2W53_000892</name>
</gene>
<evidence type="ECO:0000313" key="2">
    <source>
        <dbReference type="Proteomes" id="UP000634136"/>
    </source>
</evidence>